<evidence type="ECO:0000259" key="2">
    <source>
        <dbReference type="SMART" id="SM00382"/>
    </source>
</evidence>
<dbReference type="SUPFAM" id="SSF52540">
    <property type="entry name" value="P-loop containing nucleoside triphosphate hydrolases"/>
    <property type="match status" value="1"/>
</dbReference>
<feature type="domain" description="AAA+ ATPase" evidence="2">
    <location>
        <begin position="19"/>
        <end position="151"/>
    </location>
</feature>
<evidence type="ECO:0000313" key="4">
    <source>
        <dbReference type="Proteomes" id="UP000494363"/>
    </source>
</evidence>
<dbReference type="CDD" id="cd00009">
    <property type="entry name" value="AAA"/>
    <property type="match status" value="1"/>
</dbReference>
<feature type="region of interest" description="Disordered" evidence="1">
    <location>
        <begin position="157"/>
        <end position="222"/>
    </location>
</feature>
<dbReference type="InterPro" id="IPR027417">
    <property type="entry name" value="P-loop_NTPase"/>
</dbReference>
<dbReference type="PANTHER" id="PTHR30050">
    <property type="entry name" value="CHROMOSOMAL REPLICATION INITIATOR PROTEIN DNAA"/>
    <property type="match status" value="1"/>
</dbReference>
<evidence type="ECO:0000256" key="1">
    <source>
        <dbReference type="SAM" id="MobiDB-lite"/>
    </source>
</evidence>
<protein>
    <recommendedName>
        <fullName evidence="2">AAA+ ATPase domain-containing protein</fullName>
    </recommendedName>
</protein>
<feature type="compositionally biased region" description="Polar residues" evidence="1">
    <location>
        <begin position="188"/>
        <end position="199"/>
    </location>
</feature>
<proteinExistence type="predicted"/>
<organism evidence="3 4">
    <name type="scientific">Paraburkholderia humisilvae</name>
    <dbReference type="NCBI Taxonomy" id="627669"/>
    <lineage>
        <taxon>Bacteria</taxon>
        <taxon>Pseudomonadati</taxon>
        <taxon>Pseudomonadota</taxon>
        <taxon>Betaproteobacteria</taxon>
        <taxon>Burkholderiales</taxon>
        <taxon>Burkholderiaceae</taxon>
        <taxon>Paraburkholderia</taxon>
    </lineage>
</organism>
<keyword evidence="4" id="KW-1185">Reference proteome</keyword>
<dbReference type="PANTHER" id="PTHR30050:SF4">
    <property type="entry name" value="ATP-BINDING PROTEIN RV3427C IN INSERTION SEQUENCE-RELATED"/>
    <property type="match status" value="1"/>
</dbReference>
<reference evidence="3 4" key="1">
    <citation type="submission" date="2020-04" db="EMBL/GenBank/DDBJ databases">
        <authorList>
            <person name="De Canck E."/>
        </authorList>
    </citation>
    <scope>NUCLEOTIDE SEQUENCE [LARGE SCALE GENOMIC DNA]</scope>
    <source>
        <strain evidence="3 4">LMG 29542</strain>
    </source>
</reference>
<evidence type="ECO:0000313" key="3">
    <source>
        <dbReference type="EMBL" id="CAB3774633.1"/>
    </source>
</evidence>
<dbReference type="EMBL" id="CADIKH010000142">
    <property type="protein sequence ID" value="CAB3774633.1"/>
    <property type="molecule type" value="Genomic_DNA"/>
</dbReference>
<dbReference type="SMART" id="SM00382">
    <property type="entry name" value="AAA"/>
    <property type="match status" value="1"/>
</dbReference>
<dbReference type="GO" id="GO:0006260">
    <property type="term" value="P:DNA replication"/>
    <property type="evidence" value="ECO:0007669"/>
    <property type="project" value="TreeGrafter"/>
</dbReference>
<sequence length="373" mass="40557">MVSRAQVSALCAGDGWLRGGANLILMGPPGAGKSRLSSAIGLSLVEKGWKVLFARTSDLVQRLQVARRELALEAAINRLDRFDLVVLDDLAYVTRDQAETSVLFELIGARYERRSLLITANQPFGEWNRVFPDPAMTLAAVDRLVHLRAQRRKLPPTYRPAAQAAGTRTSGQLRYAEQRGHAAASGGSVMSNKLQLTSVTRDDAPDSASKTPVAHTAAQRQRAYRLRRKRAVIDAIGDEPSASRVTLLALLGQELAALDTGTVPTPLIETKRQSVKRILTAIVTRSTSPTDARRLPASINVGIINPPRHSHLVCRAPLIQIVAPHSVPRRVQSTALMQGQQALFQRPVFRAPCIHGLRVAACGVRHPDPLPQG</sequence>
<dbReference type="InterPro" id="IPR003593">
    <property type="entry name" value="AAA+_ATPase"/>
</dbReference>
<gene>
    <name evidence="3" type="ORF">LMG29542_08011</name>
</gene>
<accession>A0A6J5F8C5</accession>
<dbReference type="Pfam" id="PF01695">
    <property type="entry name" value="IstB_IS21"/>
    <property type="match status" value="1"/>
</dbReference>
<name>A0A6J5F8C5_9BURK</name>
<dbReference type="GO" id="GO:0005524">
    <property type="term" value="F:ATP binding"/>
    <property type="evidence" value="ECO:0007669"/>
    <property type="project" value="InterPro"/>
</dbReference>
<dbReference type="InterPro" id="IPR002611">
    <property type="entry name" value="IstB_ATP-bd"/>
</dbReference>
<dbReference type="AlphaFoldDB" id="A0A6J5F8C5"/>
<dbReference type="Proteomes" id="UP000494363">
    <property type="component" value="Unassembled WGS sequence"/>
</dbReference>
<dbReference type="Gene3D" id="3.40.50.300">
    <property type="entry name" value="P-loop containing nucleotide triphosphate hydrolases"/>
    <property type="match status" value="1"/>
</dbReference>